<evidence type="ECO:0000313" key="7">
    <source>
        <dbReference type="EMBL" id="RGX81166.1"/>
    </source>
</evidence>
<evidence type="ECO:0000256" key="1">
    <source>
        <dbReference type="ARBA" id="ARBA00010075"/>
    </source>
</evidence>
<name>A0A413HBZ4_9BACE</name>
<keyword evidence="5" id="KW-0812">Transmembrane</keyword>
<organism evidence="7 8">
    <name type="scientific">Bacteroides stercorirosoris</name>
    <dbReference type="NCBI Taxonomy" id="871324"/>
    <lineage>
        <taxon>Bacteria</taxon>
        <taxon>Pseudomonadati</taxon>
        <taxon>Bacteroidota</taxon>
        <taxon>Bacteroidia</taxon>
        <taxon>Bacteroidales</taxon>
        <taxon>Bacteroidaceae</taxon>
        <taxon>Bacteroides</taxon>
    </lineage>
</organism>
<dbReference type="Proteomes" id="UP000286075">
    <property type="component" value="Unassembled WGS sequence"/>
</dbReference>
<feature type="domain" description="Transposase IS4-like" evidence="6">
    <location>
        <begin position="107"/>
        <end position="340"/>
    </location>
</feature>
<dbReference type="InterPro" id="IPR047952">
    <property type="entry name" value="Transpos_IS4"/>
</dbReference>
<evidence type="ECO:0000256" key="2">
    <source>
        <dbReference type="ARBA" id="ARBA00022578"/>
    </source>
</evidence>
<dbReference type="GO" id="GO:0004803">
    <property type="term" value="F:transposase activity"/>
    <property type="evidence" value="ECO:0007669"/>
    <property type="project" value="InterPro"/>
</dbReference>
<evidence type="ECO:0000313" key="8">
    <source>
        <dbReference type="Proteomes" id="UP000286075"/>
    </source>
</evidence>
<proteinExistence type="inferred from homology"/>
<dbReference type="RefSeq" id="WP_117986282.1">
    <property type="nucleotide sequence ID" value="NZ_CABMFG010000001.1"/>
</dbReference>
<keyword evidence="5" id="KW-0472">Membrane</keyword>
<dbReference type="NCBIfam" id="NF033592">
    <property type="entry name" value="transpos_IS4_1"/>
    <property type="match status" value="1"/>
</dbReference>
<dbReference type="OrthoDB" id="7327264at2"/>
<evidence type="ECO:0000259" key="6">
    <source>
        <dbReference type="Pfam" id="PF01609"/>
    </source>
</evidence>
<dbReference type="GO" id="GO:0003677">
    <property type="term" value="F:DNA binding"/>
    <property type="evidence" value="ECO:0007669"/>
    <property type="project" value="UniProtKB-KW"/>
</dbReference>
<evidence type="ECO:0000256" key="5">
    <source>
        <dbReference type="SAM" id="Phobius"/>
    </source>
</evidence>
<evidence type="ECO:0000256" key="4">
    <source>
        <dbReference type="ARBA" id="ARBA00023172"/>
    </source>
</evidence>
<keyword evidence="5" id="KW-1133">Transmembrane helix</keyword>
<keyword evidence="3" id="KW-0238">DNA-binding</keyword>
<sequence>MGVLRSSLTDELVERCARESGFKKRNSKITPSIFIDMLLYCASLNTGKYSLSQTGIYSFETFGVYASKQSIDERFNVSAQSFVKSILSHLIANYISISLEKSYLSNFERVRIKDSTKFILPDFLKEYYRGTGGNVKTSKAGISIQFEYDIKSASIVDLVLTDGTRNDITDAKESLDCIGAGDLIIRDLGYCSLAVIEGIKQREAFYIYRLMPSLSVFDFHGEEINFKRIYEKMRKYSIPYLEMIVYIGNKERVMTRLCISLASEKAYNQRLDKLKKANQRRKDNISENSKLRFKLNLFITNVPAYILPAKDIQDLYHIRWQIELIFKQWKSTCGIHQIPTMKVYRFLCVFYAKLILILACSALANLLNAYYYHKGRKLLSIHKCMKTLWSNFAILRLVIEEEEKEAYKNFRKLIDKVSMNHYLERKNKKLSYIDLFIRFTEP</sequence>
<dbReference type="PANTHER" id="PTHR33258">
    <property type="entry name" value="TRANSPOSASE INSL FOR INSERTION SEQUENCE ELEMENT IS186A-RELATED"/>
    <property type="match status" value="1"/>
</dbReference>
<keyword evidence="4" id="KW-0233">DNA recombination</keyword>
<dbReference type="SUPFAM" id="SSF53098">
    <property type="entry name" value="Ribonuclease H-like"/>
    <property type="match status" value="1"/>
</dbReference>
<reference evidence="7 8" key="1">
    <citation type="submission" date="2018-08" db="EMBL/GenBank/DDBJ databases">
        <title>A genome reference for cultivated species of the human gut microbiota.</title>
        <authorList>
            <person name="Zou Y."/>
            <person name="Xue W."/>
            <person name="Luo G."/>
        </authorList>
    </citation>
    <scope>NUCLEOTIDE SEQUENCE [LARGE SCALE GENOMIC DNA]</scope>
    <source>
        <strain evidence="7 8">OF03-9BH</strain>
    </source>
</reference>
<dbReference type="InterPro" id="IPR002559">
    <property type="entry name" value="Transposase_11"/>
</dbReference>
<comment type="caution">
    <text evidence="7">The sequence shown here is derived from an EMBL/GenBank/DDBJ whole genome shotgun (WGS) entry which is preliminary data.</text>
</comment>
<dbReference type="EMBL" id="QSCF01000001">
    <property type="protein sequence ID" value="RGX81166.1"/>
    <property type="molecule type" value="Genomic_DNA"/>
</dbReference>
<protein>
    <submittedName>
        <fullName evidence="7">IS4 family transposase</fullName>
    </submittedName>
</protein>
<comment type="similarity">
    <text evidence="1">Belongs to the transposase 11 family.</text>
</comment>
<accession>A0A413HBZ4</accession>
<feature type="transmembrane region" description="Helical" evidence="5">
    <location>
        <begin position="350"/>
        <end position="372"/>
    </location>
</feature>
<dbReference type="GO" id="GO:0006313">
    <property type="term" value="P:DNA transposition"/>
    <property type="evidence" value="ECO:0007669"/>
    <property type="project" value="InterPro"/>
</dbReference>
<dbReference type="InterPro" id="IPR012337">
    <property type="entry name" value="RNaseH-like_sf"/>
</dbReference>
<dbReference type="PANTHER" id="PTHR33258:SF1">
    <property type="entry name" value="TRANSPOSASE INSL FOR INSERTION SEQUENCE ELEMENT IS186A-RELATED"/>
    <property type="match status" value="1"/>
</dbReference>
<keyword evidence="2" id="KW-0815">Transposition</keyword>
<gene>
    <name evidence="7" type="ORF">DXA68_00535</name>
</gene>
<evidence type="ECO:0000256" key="3">
    <source>
        <dbReference type="ARBA" id="ARBA00023125"/>
    </source>
</evidence>
<dbReference type="AlphaFoldDB" id="A0A413HBZ4"/>
<dbReference type="Pfam" id="PF01609">
    <property type="entry name" value="DDE_Tnp_1"/>
    <property type="match status" value="1"/>
</dbReference>